<dbReference type="Pfam" id="PF00533">
    <property type="entry name" value="BRCT"/>
    <property type="match status" value="1"/>
</dbReference>
<dbReference type="InterPro" id="IPR013839">
    <property type="entry name" value="DNAligase_adenylation"/>
</dbReference>
<dbReference type="Gene3D" id="2.40.50.140">
    <property type="entry name" value="Nucleic acid-binding proteins"/>
    <property type="match status" value="1"/>
</dbReference>
<feature type="region of interest" description="Disordered" evidence="11">
    <location>
        <begin position="890"/>
        <end position="928"/>
    </location>
</feature>
<comment type="similarity">
    <text evidence="10">Belongs to the NAD-dependent DNA ligase family. LigA subfamily.</text>
</comment>
<keyword evidence="5 10" id="KW-0862">Zinc</keyword>
<evidence type="ECO:0000256" key="10">
    <source>
        <dbReference type="HAMAP-Rule" id="MF_01588"/>
    </source>
</evidence>
<evidence type="ECO:0000256" key="5">
    <source>
        <dbReference type="ARBA" id="ARBA00022833"/>
    </source>
</evidence>
<evidence type="ECO:0000256" key="6">
    <source>
        <dbReference type="ARBA" id="ARBA00022842"/>
    </source>
</evidence>
<dbReference type="InterPro" id="IPR001679">
    <property type="entry name" value="DNA_ligase"/>
</dbReference>
<dbReference type="InterPro" id="IPR018239">
    <property type="entry name" value="DNA_ligase_AS"/>
</dbReference>
<accession>A0ABY0V5W0</accession>
<feature type="binding site" evidence="10">
    <location>
        <position position="227"/>
    </location>
    <ligand>
        <name>NAD(+)</name>
        <dbReference type="ChEBI" id="CHEBI:57540"/>
    </ligand>
</feature>
<feature type="binding site" evidence="10">
    <location>
        <position position="264"/>
    </location>
    <ligand>
        <name>NAD(+)</name>
        <dbReference type="ChEBI" id="CHEBI:57540"/>
    </ligand>
</feature>
<feature type="compositionally biased region" description="Acidic residues" evidence="11">
    <location>
        <begin position="903"/>
        <end position="915"/>
    </location>
</feature>
<dbReference type="SMART" id="SM00292">
    <property type="entry name" value="BRCT"/>
    <property type="match status" value="1"/>
</dbReference>
<feature type="binding site" evidence="10">
    <location>
        <position position="430"/>
    </location>
    <ligand>
        <name>NAD(+)</name>
        <dbReference type="ChEBI" id="CHEBI:57540"/>
    </ligand>
</feature>
<evidence type="ECO:0000256" key="11">
    <source>
        <dbReference type="SAM" id="MobiDB-lite"/>
    </source>
</evidence>
<feature type="binding site" evidence="10">
    <location>
        <position position="543"/>
    </location>
    <ligand>
        <name>Zn(2+)</name>
        <dbReference type="ChEBI" id="CHEBI:29105"/>
    </ligand>
</feature>
<proteinExistence type="inferred from homology"/>
<feature type="region of interest" description="Disordered" evidence="11">
    <location>
        <begin position="1"/>
        <end position="97"/>
    </location>
</feature>
<keyword evidence="6 10" id="KW-0460">Magnesium</keyword>
<feature type="active site" description="N6-AMP-lysine intermediate" evidence="10">
    <location>
        <position position="206"/>
    </location>
</feature>
<name>A0ABY0V5W0_9ACTO</name>
<dbReference type="NCBIfam" id="NF005932">
    <property type="entry name" value="PRK07956.1"/>
    <property type="match status" value="1"/>
</dbReference>
<dbReference type="PROSITE" id="PS50172">
    <property type="entry name" value="BRCT"/>
    <property type="match status" value="1"/>
</dbReference>
<comment type="cofactor">
    <cofactor evidence="10">
        <name>Mg(2+)</name>
        <dbReference type="ChEBI" id="CHEBI:18420"/>
    </cofactor>
    <cofactor evidence="10">
        <name>Mn(2+)</name>
        <dbReference type="ChEBI" id="CHEBI:29035"/>
    </cofactor>
</comment>
<dbReference type="Gene3D" id="3.30.470.30">
    <property type="entry name" value="DNA ligase/mRNA capping enzyme"/>
    <property type="match status" value="1"/>
</dbReference>
<dbReference type="Pfam" id="PF03119">
    <property type="entry name" value="DNA_ligase_ZBD"/>
    <property type="match status" value="1"/>
</dbReference>
<dbReference type="SUPFAM" id="SSF50249">
    <property type="entry name" value="Nucleic acid-binding proteins"/>
    <property type="match status" value="1"/>
</dbReference>
<dbReference type="SMART" id="SM00532">
    <property type="entry name" value="LIGANc"/>
    <property type="match status" value="1"/>
</dbReference>
<dbReference type="InterPro" id="IPR004149">
    <property type="entry name" value="Znf_DNAligase_C4"/>
</dbReference>
<dbReference type="CDD" id="cd00114">
    <property type="entry name" value="LIGANc"/>
    <property type="match status" value="1"/>
</dbReference>
<dbReference type="InterPro" id="IPR041663">
    <property type="entry name" value="DisA/LigA_HHH"/>
</dbReference>
<feature type="binding site" evidence="10">
    <location>
        <begin position="173"/>
        <end position="174"/>
    </location>
    <ligand>
        <name>NAD(+)</name>
        <dbReference type="ChEBI" id="CHEBI:57540"/>
    </ligand>
</feature>
<dbReference type="SUPFAM" id="SSF47781">
    <property type="entry name" value="RuvA domain 2-like"/>
    <property type="match status" value="2"/>
</dbReference>
<comment type="catalytic activity">
    <reaction evidence="9 10">
        <text>NAD(+) + (deoxyribonucleotide)n-3'-hydroxyl + 5'-phospho-(deoxyribonucleotide)m = (deoxyribonucleotide)n+m + AMP + beta-nicotinamide D-nucleotide.</text>
        <dbReference type="EC" id="6.5.1.2"/>
    </reaction>
</comment>
<dbReference type="InterPro" id="IPR036420">
    <property type="entry name" value="BRCT_dom_sf"/>
</dbReference>
<dbReference type="EMBL" id="LT629792">
    <property type="protein sequence ID" value="SDT88237.1"/>
    <property type="molecule type" value="Genomic_DNA"/>
</dbReference>
<comment type="function">
    <text evidence="10">DNA ligase that catalyzes the formation of phosphodiester linkages between 5'-phosphoryl and 3'-hydroxyl groups in double-stranded DNA using NAD as a coenzyme and as the energy source for the reaction. It is essential for DNA replication and repair of damaged DNA.</text>
</comment>
<dbReference type="Gene3D" id="6.20.10.30">
    <property type="match status" value="1"/>
</dbReference>
<dbReference type="InterPro" id="IPR010994">
    <property type="entry name" value="RuvA_2-like"/>
</dbReference>
<dbReference type="Gene3D" id="3.40.50.10190">
    <property type="entry name" value="BRCT domain"/>
    <property type="match status" value="1"/>
</dbReference>
<feature type="region of interest" description="Disordered" evidence="11">
    <location>
        <begin position="296"/>
        <end position="321"/>
    </location>
</feature>
<protein>
    <recommendedName>
        <fullName evidence="10">DNA ligase</fullName>
        <ecNumber evidence="10">6.5.1.2</ecNumber>
    </recommendedName>
    <alternativeName>
        <fullName evidence="10">Polydeoxyribonucleotide synthase [NAD(+)]</fullName>
    </alternativeName>
</protein>
<feature type="binding site" evidence="10">
    <location>
        <position position="524"/>
    </location>
    <ligand>
        <name>Zn(2+)</name>
        <dbReference type="ChEBI" id="CHEBI:29105"/>
    </ligand>
</feature>
<keyword evidence="4 10" id="KW-0227">DNA damage</keyword>
<dbReference type="GO" id="GO:0016874">
    <property type="term" value="F:ligase activity"/>
    <property type="evidence" value="ECO:0007669"/>
    <property type="project" value="UniProtKB-KW"/>
</dbReference>
<dbReference type="InterPro" id="IPR013840">
    <property type="entry name" value="DNAligase_N"/>
</dbReference>
<evidence type="ECO:0000256" key="3">
    <source>
        <dbReference type="ARBA" id="ARBA00022723"/>
    </source>
</evidence>
<evidence type="ECO:0000256" key="7">
    <source>
        <dbReference type="ARBA" id="ARBA00023027"/>
    </source>
</evidence>
<dbReference type="SUPFAM" id="SSF52113">
    <property type="entry name" value="BRCT domain"/>
    <property type="match status" value="1"/>
</dbReference>
<keyword evidence="2 10" id="KW-0235">DNA replication</keyword>
<evidence type="ECO:0000259" key="12">
    <source>
        <dbReference type="PROSITE" id="PS50172"/>
    </source>
</evidence>
<dbReference type="Gene3D" id="1.10.150.20">
    <property type="entry name" value="5' to 3' exonuclease, C-terminal subdomain"/>
    <property type="match status" value="2"/>
</dbReference>
<feature type="binding site" evidence="10">
    <location>
        <position position="527"/>
    </location>
    <ligand>
        <name>Zn(2+)</name>
        <dbReference type="ChEBI" id="CHEBI:29105"/>
    </ligand>
</feature>
<feature type="compositionally biased region" description="Low complexity" evidence="11">
    <location>
        <begin position="69"/>
        <end position="95"/>
    </location>
</feature>
<dbReference type="InterPro" id="IPR004150">
    <property type="entry name" value="NAD_DNA_ligase_OB"/>
</dbReference>
<keyword evidence="14" id="KW-1185">Reference proteome</keyword>
<dbReference type="SUPFAM" id="SSF56091">
    <property type="entry name" value="DNA ligase/mRNA capping enzyme, catalytic domain"/>
    <property type="match status" value="1"/>
</dbReference>
<keyword evidence="8 10" id="KW-0234">DNA repair</keyword>
<sequence length="928" mass="101771">MVMSSPPRLHSDDLDCGQAVTRVRPVDNSRPPQHLRRFAQFAPRHPQVALVDQPEREQWNNSRMEDQHAATANTPAAQPPSISQSSQSDQSVPPSAREQWVDLVERIEQARHDYYDKDAPQLSDADYDTLFRQLEDIERTYPQLSGPDSPTATVGGTRSEAFAPVEHAEPMMSLEDVFSLDELRSWWQRTIDEVGSASTAMTTEVKIDGLAVSLLYRNGFLIQAATRGDGRVGEDVTANVRTISSIPHVLSGGPHPEMVEIRGEIYMPLEDFAQINEQRARAHNEYAEKLEQYRAGELSRQPHKPPAPFANPRNAAAGSLRQKDPAITAQRSLALLAHGIGAIEAGESFTAPTHLFGWYELFQQWGIPVSPHTRLVHSYDEIAQRIDELGDQRAGLDHEIDGVVIKVDDQGLQRQMGATSRVPRWAIAYKFPPQEVTTRLLDIHVQVGRTGRVTPYAVMDKVFVSGSHVQRATLHNAGEVARKGVLIGDLVIVRKAGDVIPEIVGPVVDERDGTEREFVMPTECPSCGSTLRAESEGDADLRCLNRALCPAQLTERIEHIASRSALDIEHLGAEAALALTQPENYRDEVAAALIAGHRVVLEDGTHIVLTDVDHLSHGEQMEAANAMLPSAQDPVVTSESEIFTLTADDVKDVMIWRQVPSSEDWAYVHFFWTQPWVTRTRSENKVKIKFREPAESRPRDTLTQMLELMDRQARTQPLWRVLVALSIRHVGPTVARELTAAMPSMEAISSATEEQLSAIDGVGPIIARAIGDWFAQPDNQEIVRRWAASGVRMHDSDEGGSASTHAATLEGLTIVVSGSVEGYTRDSAKEAITDRGGQATSSVSKKTSLVVAGPGAGSKVAKAEELGVPILDQSRFDELLARGMSVLEETDAQADEAHAASVDSDDPLEGVEEPLNDAGGQASSLPLF</sequence>
<feature type="domain" description="BRCT" evidence="12">
    <location>
        <begin position="804"/>
        <end position="883"/>
    </location>
</feature>
<dbReference type="HAMAP" id="MF_01588">
    <property type="entry name" value="DNA_ligase_A"/>
    <property type="match status" value="1"/>
</dbReference>
<dbReference type="InterPro" id="IPR001357">
    <property type="entry name" value="BRCT_dom"/>
</dbReference>
<dbReference type="PANTHER" id="PTHR23389:SF9">
    <property type="entry name" value="DNA LIGASE"/>
    <property type="match status" value="1"/>
</dbReference>
<dbReference type="Pfam" id="PF03120">
    <property type="entry name" value="OB_DNA_ligase"/>
    <property type="match status" value="1"/>
</dbReference>
<evidence type="ECO:0000256" key="2">
    <source>
        <dbReference type="ARBA" id="ARBA00022705"/>
    </source>
</evidence>
<dbReference type="PANTHER" id="PTHR23389">
    <property type="entry name" value="CHROMOSOME TRANSMISSION FIDELITY FACTOR 18"/>
    <property type="match status" value="1"/>
</dbReference>
<keyword evidence="3 10" id="KW-0479">Metal-binding</keyword>
<evidence type="ECO:0000256" key="8">
    <source>
        <dbReference type="ARBA" id="ARBA00023204"/>
    </source>
</evidence>
<dbReference type="InterPro" id="IPR012340">
    <property type="entry name" value="NA-bd_OB-fold"/>
</dbReference>
<dbReference type="Pfam" id="PF12826">
    <property type="entry name" value="HHH_2"/>
    <property type="match status" value="1"/>
</dbReference>
<feature type="binding site" evidence="10">
    <location>
        <begin position="124"/>
        <end position="128"/>
    </location>
    <ligand>
        <name>NAD(+)</name>
        <dbReference type="ChEBI" id="CHEBI:57540"/>
    </ligand>
</feature>
<evidence type="ECO:0000313" key="14">
    <source>
        <dbReference type="Proteomes" id="UP000198976"/>
    </source>
</evidence>
<evidence type="ECO:0000256" key="4">
    <source>
        <dbReference type="ARBA" id="ARBA00022763"/>
    </source>
</evidence>
<keyword evidence="1 10" id="KW-0436">Ligase</keyword>
<evidence type="ECO:0000313" key="13">
    <source>
        <dbReference type="EMBL" id="SDT88237.1"/>
    </source>
</evidence>
<feature type="binding site" evidence="10">
    <location>
        <position position="406"/>
    </location>
    <ligand>
        <name>NAD(+)</name>
        <dbReference type="ChEBI" id="CHEBI:57540"/>
    </ligand>
</feature>
<evidence type="ECO:0000256" key="1">
    <source>
        <dbReference type="ARBA" id="ARBA00022598"/>
    </source>
</evidence>
<reference evidence="13 14" key="1">
    <citation type="submission" date="2016-10" db="EMBL/GenBank/DDBJ databases">
        <authorList>
            <person name="Varghese N."/>
            <person name="Submissions S."/>
        </authorList>
    </citation>
    <scope>NUCLEOTIDE SEQUENCE [LARGE SCALE GENOMIC DNA]</scope>
    <source>
        <strain evidence="13 14">DSM 9169</strain>
    </source>
</reference>
<feature type="binding site" evidence="10">
    <location>
        <position position="549"/>
    </location>
    <ligand>
        <name>Zn(2+)</name>
        <dbReference type="ChEBI" id="CHEBI:29105"/>
    </ligand>
</feature>
<dbReference type="Pfam" id="PF01653">
    <property type="entry name" value="DNA_ligase_aden"/>
    <property type="match status" value="2"/>
</dbReference>
<dbReference type="Proteomes" id="UP000198976">
    <property type="component" value="Chromosome I"/>
</dbReference>
<gene>
    <name evidence="10" type="primary">ligA</name>
    <name evidence="13" type="ORF">SAMN04489714_0520</name>
</gene>
<keyword evidence="10" id="KW-0464">Manganese</keyword>
<dbReference type="Gene3D" id="1.10.287.610">
    <property type="entry name" value="Helix hairpin bin"/>
    <property type="match status" value="1"/>
</dbReference>
<organism evidence="13 14">
    <name type="scientific">Schaalia radingae</name>
    <dbReference type="NCBI Taxonomy" id="131110"/>
    <lineage>
        <taxon>Bacteria</taxon>
        <taxon>Bacillati</taxon>
        <taxon>Actinomycetota</taxon>
        <taxon>Actinomycetes</taxon>
        <taxon>Actinomycetales</taxon>
        <taxon>Actinomycetaceae</taxon>
        <taxon>Schaalia</taxon>
    </lineage>
</organism>
<feature type="binding site" evidence="10">
    <location>
        <position position="204"/>
    </location>
    <ligand>
        <name>NAD(+)</name>
        <dbReference type="ChEBI" id="CHEBI:57540"/>
    </ligand>
</feature>
<dbReference type="PROSITE" id="PS01055">
    <property type="entry name" value="DNA_LIGASE_N1"/>
    <property type="match status" value="1"/>
</dbReference>
<feature type="compositionally biased region" description="Basic and acidic residues" evidence="11">
    <location>
        <begin position="53"/>
        <end position="68"/>
    </location>
</feature>
<keyword evidence="7 10" id="KW-0520">NAD</keyword>
<dbReference type="CDD" id="cd17748">
    <property type="entry name" value="BRCT_DNA_ligase_like"/>
    <property type="match status" value="1"/>
</dbReference>
<dbReference type="EC" id="6.5.1.2" evidence="10"/>
<evidence type="ECO:0000256" key="9">
    <source>
        <dbReference type="ARBA" id="ARBA00034005"/>
    </source>
</evidence>
<dbReference type="NCBIfam" id="TIGR00575">
    <property type="entry name" value="dnlj"/>
    <property type="match status" value="1"/>
</dbReference>